<name>A0AAE1D6T8_9GAST</name>
<sequence length="67" mass="7848">MRTDIDPTRDIKKLADAYDKLLLRKAEVTSEVQFSREIEHSTQYSTIHLNHDSIICGERSEVEQEKE</sequence>
<accession>A0AAE1D6T8</accession>
<keyword evidence="2" id="KW-1185">Reference proteome</keyword>
<dbReference type="Proteomes" id="UP001283361">
    <property type="component" value="Unassembled WGS sequence"/>
</dbReference>
<gene>
    <name evidence="1" type="ORF">RRG08_009741</name>
</gene>
<dbReference type="AlphaFoldDB" id="A0AAE1D6T8"/>
<comment type="caution">
    <text evidence="1">The sequence shown here is derived from an EMBL/GenBank/DDBJ whole genome shotgun (WGS) entry which is preliminary data.</text>
</comment>
<protein>
    <submittedName>
        <fullName evidence="1">Uncharacterized protein</fullName>
    </submittedName>
</protein>
<evidence type="ECO:0000313" key="1">
    <source>
        <dbReference type="EMBL" id="KAK3759554.1"/>
    </source>
</evidence>
<proteinExistence type="predicted"/>
<reference evidence="1" key="1">
    <citation type="journal article" date="2023" name="G3 (Bethesda)">
        <title>A reference genome for the long-term kleptoplast-retaining sea slug Elysia crispata morphotype clarki.</title>
        <authorList>
            <person name="Eastman K.E."/>
            <person name="Pendleton A.L."/>
            <person name="Shaikh M.A."/>
            <person name="Suttiyut T."/>
            <person name="Ogas R."/>
            <person name="Tomko P."/>
            <person name="Gavelis G."/>
            <person name="Widhalm J.R."/>
            <person name="Wisecaver J.H."/>
        </authorList>
    </citation>
    <scope>NUCLEOTIDE SEQUENCE</scope>
    <source>
        <strain evidence="1">ECLA1</strain>
    </source>
</reference>
<dbReference type="EMBL" id="JAWDGP010005112">
    <property type="protein sequence ID" value="KAK3759554.1"/>
    <property type="molecule type" value="Genomic_DNA"/>
</dbReference>
<organism evidence="1 2">
    <name type="scientific">Elysia crispata</name>
    <name type="common">lettuce slug</name>
    <dbReference type="NCBI Taxonomy" id="231223"/>
    <lineage>
        <taxon>Eukaryota</taxon>
        <taxon>Metazoa</taxon>
        <taxon>Spiralia</taxon>
        <taxon>Lophotrochozoa</taxon>
        <taxon>Mollusca</taxon>
        <taxon>Gastropoda</taxon>
        <taxon>Heterobranchia</taxon>
        <taxon>Euthyneura</taxon>
        <taxon>Panpulmonata</taxon>
        <taxon>Sacoglossa</taxon>
        <taxon>Placobranchoidea</taxon>
        <taxon>Plakobranchidae</taxon>
        <taxon>Elysia</taxon>
    </lineage>
</organism>
<evidence type="ECO:0000313" key="2">
    <source>
        <dbReference type="Proteomes" id="UP001283361"/>
    </source>
</evidence>